<dbReference type="InterPro" id="IPR053888">
    <property type="entry name" value="MRM3-like_sub_bind"/>
</dbReference>
<proteinExistence type="inferred from homology"/>
<evidence type="ECO:0000256" key="3">
    <source>
        <dbReference type="ARBA" id="ARBA00022679"/>
    </source>
</evidence>
<reference evidence="6" key="1">
    <citation type="submission" date="2017-05" db="EMBL/GenBank/DDBJ databases">
        <authorList>
            <person name="Kirkegaard R."/>
            <person name="Mcilroy J S."/>
        </authorList>
    </citation>
    <scope>NUCLEOTIDE SEQUENCE [LARGE SCALE GENOMIC DNA]</scope>
</reference>
<evidence type="ECO:0000256" key="1">
    <source>
        <dbReference type="ARBA" id="ARBA00007228"/>
    </source>
</evidence>
<dbReference type="InterPro" id="IPR013123">
    <property type="entry name" value="SpoU_subst-bd"/>
</dbReference>
<evidence type="ECO:0000313" key="6">
    <source>
        <dbReference type="Proteomes" id="UP000195514"/>
    </source>
</evidence>
<dbReference type="PANTHER" id="PTHR43191">
    <property type="entry name" value="RRNA METHYLTRANSFERASE 3"/>
    <property type="match status" value="1"/>
</dbReference>
<dbReference type="Pfam" id="PF22435">
    <property type="entry name" value="MRM3-like_sub_bind"/>
    <property type="match status" value="1"/>
</dbReference>
<dbReference type="GO" id="GO:0032259">
    <property type="term" value="P:methylation"/>
    <property type="evidence" value="ECO:0007669"/>
    <property type="project" value="UniProtKB-KW"/>
</dbReference>
<dbReference type="KEGG" id="abat:CFX1CAM_1872"/>
<comment type="similarity">
    <text evidence="1">Belongs to the class IV-like SAM-binding methyltransferase superfamily. RNA methyltransferase TrmH family.</text>
</comment>
<evidence type="ECO:0000259" key="4">
    <source>
        <dbReference type="SMART" id="SM00967"/>
    </source>
</evidence>
<keyword evidence="6" id="KW-1185">Reference proteome</keyword>
<gene>
    <name evidence="5" type="ORF">CFX1CAM_1872</name>
</gene>
<dbReference type="InterPro" id="IPR029028">
    <property type="entry name" value="Alpha/beta_knot_MTases"/>
</dbReference>
<dbReference type="InterPro" id="IPR029064">
    <property type="entry name" value="Ribosomal_eL30-like_sf"/>
</dbReference>
<dbReference type="RefSeq" id="WP_087862740.1">
    <property type="nucleotide sequence ID" value="NZ_LT859958.1"/>
</dbReference>
<dbReference type="PANTHER" id="PTHR43191:SF2">
    <property type="entry name" value="RRNA METHYLTRANSFERASE 3, MITOCHONDRIAL"/>
    <property type="match status" value="1"/>
</dbReference>
<evidence type="ECO:0000256" key="2">
    <source>
        <dbReference type="ARBA" id="ARBA00022603"/>
    </source>
</evidence>
<dbReference type="SUPFAM" id="SSF75217">
    <property type="entry name" value="alpha/beta knot"/>
    <property type="match status" value="1"/>
</dbReference>
<dbReference type="Proteomes" id="UP000195514">
    <property type="component" value="Chromosome I"/>
</dbReference>
<accession>A0A1Y6K7Y3</accession>
<dbReference type="GO" id="GO:0003723">
    <property type="term" value="F:RNA binding"/>
    <property type="evidence" value="ECO:0007669"/>
    <property type="project" value="InterPro"/>
</dbReference>
<dbReference type="GO" id="GO:0005737">
    <property type="term" value="C:cytoplasm"/>
    <property type="evidence" value="ECO:0007669"/>
    <property type="project" value="UniProtKB-ARBA"/>
</dbReference>
<dbReference type="InterPro" id="IPR051259">
    <property type="entry name" value="rRNA_Methyltransferase"/>
</dbReference>
<dbReference type="SMART" id="SM00967">
    <property type="entry name" value="SpoU_sub_bind"/>
    <property type="match status" value="1"/>
</dbReference>
<dbReference type="GO" id="GO:0006396">
    <property type="term" value="P:RNA processing"/>
    <property type="evidence" value="ECO:0007669"/>
    <property type="project" value="InterPro"/>
</dbReference>
<dbReference type="GO" id="GO:0008173">
    <property type="term" value="F:RNA methyltransferase activity"/>
    <property type="evidence" value="ECO:0007669"/>
    <property type="project" value="InterPro"/>
</dbReference>
<dbReference type="SUPFAM" id="SSF55315">
    <property type="entry name" value="L30e-like"/>
    <property type="match status" value="1"/>
</dbReference>
<sequence length="265" mass="28413">MKTIIASTSNPKIKRVRALQTQSRKRKQENAFVAEGTRLIEEVIAAQWPLEFILYDQTLSERGKNLIASLPASDLNAVHQVTPGIMAAISDAETPSGILAVLKSRVLPLPTAPTFVILADQVRDPGNMGTLLRTAEAMGAECIITTPGTVDAFAPKVVRSGMGAHFHLPIHSLPWHAIHQYLRGLPVILATTDSDTSLWDVDFSKPCALLIGGEAFGASPLGEEIATRRVAIPMTGRAESLNAAVAAAILMAEVLRQRSTPGKEN</sequence>
<dbReference type="EMBL" id="LT859958">
    <property type="protein sequence ID" value="SMX54937.1"/>
    <property type="molecule type" value="Genomic_DNA"/>
</dbReference>
<dbReference type="AlphaFoldDB" id="A0A1Y6K7Y3"/>
<protein>
    <submittedName>
        <fullName evidence="5">Putative RNA methyltransferase</fullName>
        <ecNumber evidence="5">2.1.1.-</ecNumber>
    </submittedName>
</protein>
<feature type="domain" description="RNA 2-O ribose methyltransferase substrate binding" evidence="4">
    <location>
        <begin position="33"/>
        <end position="108"/>
    </location>
</feature>
<organism evidence="5 6">
    <name type="scientific">Candidatus Brevifilum fermentans</name>
    <dbReference type="NCBI Taxonomy" id="1986204"/>
    <lineage>
        <taxon>Bacteria</taxon>
        <taxon>Bacillati</taxon>
        <taxon>Chloroflexota</taxon>
        <taxon>Anaerolineae</taxon>
        <taxon>Anaerolineales</taxon>
        <taxon>Anaerolineaceae</taxon>
        <taxon>Candidatus Brevifilum</taxon>
    </lineage>
</organism>
<keyword evidence="3 5" id="KW-0808">Transferase</keyword>
<evidence type="ECO:0000313" key="5">
    <source>
        <dbReference type="EMBL" id="SMX54937.1"/>
    </source>
</evidence>
<name>A0A1Y6K7Y3_9CHLR</name>
<dbReference type="EC" id="2.1.1.-" evidence="5"/>
<dbReference type="CDD" id="cd18095">
    <property type="entry name" value="SpoU-like_rRNA-MTase"/>
    <property type="match status" value="1"/>
</dbReference>
<dbReference type="Gene3D" id="3.40.1280.10">
    <property type="match status" value="1"/>
</dbReference>
<dbReference type="OrthoDB" id="9794400at2"/>
<keyword evidence="2 5" id="KW-0489">Methyltransferase</keyword>
<dbReference type="InterPro" id="IPR001537">
    <property type="entry name" value="SpoU_MeTrfase"/>
</dbReference>
<dbReference type="InterPro" id="IPR029026">
    <property type="entry name" value="tRNA_m1G_MTases_N"/>
</dbReference>
<dbReference type="Gene3D" id="3.30.1330.30">
    <property type="match status" value="1"/>
</dbReference>
<dbReference type="Pfam" id="PF00588">
    <property type="entry name" value="SpoU_methylase"/>
    <property type="match status" value="1"/>
</dbReference>